<keyword evidence="5" id="KW-1185">Reference proteome</keyword>
<feature type="chain" id="PRO_5038655791" evidence="2">
    <location>
        <begin position="21"/>
        <end position="216"/>
    </location>
</feature>
<dbReference type="PROSITE" id="PS00194">
    <property type="entry name" value="THIOREDOXIN_1"/>
    <property type="match status" value="1"/>
</dbReference>
<keyword evidence="1" id="KW-1015">Disulfide bond</keyword>
<evidence type="ECO:0000256" key="1">
    <source>
        <dbReference type="ARBA" id="ARBA00023157"/>
    </source>
</evidence>
<dbReference type="InterPro" id="IPR013766">
    <property type="entry name" value="Thioredoxin_domain"/>
</dbReference>
<reference evidence="4 5" key="1">
    <citation type="submission" date="2018-10" db="EMBL/GenBank/DDBJ databases">
        <title>Bacillus Keqinensis sp. nov., a moderately halophilic bacterium isolated from a saline-alkaline lake.</title>
        <authorList>
            <person name="Wang H."/>
        </authorList>
    </citation>
    <scope>NUCLEOTIDE SEQUENCE [LARGE SCALE GENOMIC DNA]</scope>
    <source>
        <strain evidence="4 5">KQ-3</strain>
    </source>
</reference>
<dbReference type="PANTHER" id="PTHR42852:SF13">
    <property type="entry name" value="PROTEIN DIPZ"/>
    <property type="match status" value="1"/>
</dbReference>
<protein>
    <submittedName>
        <fullName evidence="4">TlpA family protein disulfide reductase</fullName>
    </submittedName>
</protein>
<dbReference type="Gene3D" id="3.40.30.10">
    <property type="entry name" value="Glutaredoxin"/>
    <property type="match status" value="1"/>
</dbReference>
<dbReference type="GO" id="GO:0016209">
    <property type="term" value="F:antioxidant activity"/>
    <property type="evidence" value="ECO:0007669"/>
    <property type="project" value="InterPro"/>
</dbReference>
<dbReference type="RefSeq" id="WP_122896571.1">
    <property type="nucleotide sequence ID" value="NZ_RHIB01000001.1"/>
</dbReference>
<feature type="signal peptide" evidence="2">
    <location>
        <begin position="1"/>
        <end position="20"/>
    </location>
</feature>
<dbReference type="InterPro" id="IPR050553">
    <property type="entry name" value="Thioredoxin_ResA/DsbE_sf"/>
</dbReference>
<gene>
    <name evidence="4" type="ORF">EBO34_03590</name>
</gene>
<dbReference type="PANTHER" id="PTHR42852">
    <property type="entry name" value="THIOL:DISULFIDE INTERCHANGE PROTEIN DSBE"/>
    <property type="match status" value="1"/>
</dbReference>
<dbReference type="InterPro" id="IPR036249">
    <property type="entry name" value="Thioredoxin-like_sf"/>
</dbReference>
<name>A0A3M7TUZ0_9BACI</name>
<dbReference type="CDD" id="cd02966">
    <property type="entry name" value="TlpA_like_family"/>
    <property type="match status" value="1"/>
</dbReference>
<proteinExistence type="predicted"/>
<organism evidence="4 5">
    <name type="scientific">Alteribacter keqinensis</name>
    <dbReference type="NCBI Taxonomy" id="2483800"/>
    <lineage>
        <taxon>Bacteria</taxon>
        <taxon>Bacillati</taxon>
        <taxon>Bacillota</taxon>
        <taxon>Bacilli</taxon>
        <taxon>Bacillales</taxon>
        <taxon>Bacillaceae</taxon>
        <taxon>Alteribacter</taxon>
    </lineage>
</organism>
<evidence type="ECO:0000313" key="4">
    <source>
        <dbReference type="EMBL" id="RNA69049.1"/>
    </source>
</evidence>
<dbReference type="OrthoDB" id="25753at2"/>
<evidence type="ECO:0000313" key="5">
    <source>
        <dbReference type="Proteomes" id="UP000278746"/>
    </source>
</evidence>
<feature type="domain" description="Thioredoxin" evidence="3">
    <location>
        <begin position="64"/>
        <end position="206"/>
    </location>
</feature>
<comment type="caution">
    <text evidence="4">The sequence shown here is derived from an EMBL/GenBank/DDBJ whole genome shotgun (WGS) entry which is preliminary data.</text>
</comment>
<evidence type="ECO:0000259" key="3">
    <source>
        <dbReference type="PROSITE" id="PS51352"/>
    </source>
</evidence>
<dbReference type="EMBL" id="RHIB01000001">
    <property type="protein sequence ID" value="RNA69049.1"/>
    <property type="molecule type" value="Genomic_DNA"/>
</dbReference>
<dbReference type="Proteomes" id="UP000278746">
    <property type="component" value="Unassembled WGS sequence"/>
</dbReference>
<dbReference type="SUPFAM" id="SSF52833">
    <property type="entry name" value="Thioredoxin-like"/>
    <property type="match status" value="1"/>
</dbReference>
<dbReference type="GO" id="GO:0016491">
    <property type="term" value="F:oxidoreductase activity"/>
    <property type="evidence" value="ECO:0007669"/>
    <property type="project" value="InterPro"/>
</dbReference>
<dbReference type="InterPro" id="IPR017937">
    <property type="entry name" value="Thioredoxin_CS"/>
</dbReference>
<accession>A0A3M7TUZ0</accession>
<dbReference type="Pfam" id="PF00578">
    <property type="entry name" value="AhpC-TSA"/>
    <property type="match status" value="1"/>
</dbReference>
<dbReference type="AlphaFoldDB" id="A0A3M7TUZ0"/>
<dbReference type="PROSITE" id="PS51352">
    <property type="entry name" value="THIOREDOXIN_2"/>
    <property type="match status" value="1"/>
</dbReference>
<evidence type="ECO:0000256" key="2">
    <source>
        <dbReference type="SAM" id="SignalP"/>
    </source>
</evidence>
<sequence length="216" mass="24542">MKGKHLSSVLILTAAMLVAAYVVYDHRSDTQGNDPLDEYLENEGIDVADEGEVPDYEEVDETGVRPGMLLKDISLPVWDEEEKMSISDFRGDYVVLNIWATWCPPCREEMPELIKFQEDYGDDGVQVVGINNTTQEPNEETVGRFIDEFNISFPTLMARNNEVTLDYQVIAMPLTYILDPDGRIIIRHTGYLDYGVLEEFLGEAKEKYEEKGEASD</sequence>
<dbReference type="InterPro" id="IPR000866">
    <property type="entry name" value="AhpC/TSA"/>
</dbReference>
<keyword evidence="2" id="KW-0732">Signal</keyword>